<organism evidence="1">
    <name type="scientific">Octopus bimaculoides</name>
    <name type="common">California two-spotted octopus</name>
    <dbReference type="NCBI Taxonomy" id="37653"/>
    <lineage>
        <taxon>Eukaryota</taxon>
        <taxon>Metazoa</taxon>
        <taxon>Spiralia</taxon>
        <taxon>Lophotrochozoa</taxon>
        <taxon>Mollusca</taxon>
        <taxon>Cephalopoda</taxon>
        <taxon>Coleoidea</taxon>
        <taxon>Octopodiformes</taxon>
        <taxon>Octopoda</taxon>
        <taxon>Incirrata</taxon>
        <taxon>Octopodidae</taxon>
        <taxon>Octopus</taxon>
    </lineage>
</organism>
<dbReference type="KEGG" id="obi:106871904"/>
<reference evidence="1" key="1">
    <citation type="submission" date="2015-07" db="EMBL/GenBank/DDBJ databases">
        <title>MeaNS - Measles Nucleotide Surveillance Program.</title>
        <authorList>
            <person name="Tran T."/>
            <person name="Druce J."/>
        </authorList>
    </citation>
    <scope>NUCLEOTIDE SEQUENCE</scope>
    <source>
        <strain evidence="1">UCB-OBI-ISO-001</strain>
        <tissue evidence="1">Gonad</tissue>
    </source>
</reference>
<sequence>MPAPSTLSNWSMYRLLELSSVNCLFVIDAIKYLYPQLNSSCPDDCKIDKLQDFHKQFSTIHSIHSCKNFENIKEHDFNWFINLYSKVNSSETCSSPSKGDIFQLCQKTNEDFSKLLKQLMEQYSCLSLEQNFDITKQLALLKLFHQNMLELQSKTEFNIDKEMKSPFTWSDIEPLNQDCSESNSKTLHPVSTTKGIILILQDNDTQKCLDAQQLLNNASPSSSYNQTATQNAPVDTLNKHSESGNVIFQKISVNKSKKTIQREIDRFVSEVCRKNKSLLLEINEN</sequence>
<proteinExistence type="predicted"/>
<dbReference type="AlphaFoldDB" id="A0A0L8HAB0"/>
<protein>
    <submittedName>
        <fullName evidence="1">Uncharacterized protein</fullName>
    </submittedName>
</protein>
<name>A0A0L8HAB0_OCTBM</name>
<dbReference type="OrthoDB" id="10290038at2759"/>
<dbReference type="EMBL" id="KQ418733">
    <property type="protein sequence ID" value="KOF86127.1"/>
    <property type="molecule type" value="Genomic_DNA"/>
</dbReference>
<accession>A0A0L8HAB0</accession>
<evidence type="ECO:0000313" key="1">
    <source>
        <dbReference type="EMBL" id="KOF86127.1"/>
    </source>
</evidence>
<gene>
    <name evidence="1" type="ORF">OCBIM_22019200mg</name>
</gene>